<reference evidence="1" key="1">
    <citation type="submission" date="2023-10" db="EMBL/GenBank/DDBJ databases">
        <title>Characterization and whole genome sequencing of a novel strain of Bergeyella porcorum QD2021 isolated from pig.</title>
        <authorList>
            <person name="Liu G."/>
            <person name="Chen C."/>
            <person name="Han X."/>
        </authorList>
    </citation>
    <scope>NUCLEOTIDE SEQUENCE</scope>
    <source>
        <strain evidence="1">QD2021</strain>
    </source>
</reference>
<sequence length="100" mass="11270">MVIIINSDNNVDTSAEFKTYFQGELEKDLKRFESYVTRYEVFFSDETSNKDTPGEIKCVIEARVKGKNPERVSNHADTPKAAFDGAVSKMKTVLDKAVSK</sequence>
<dbReference type="Proteomes" id="UP001432059">
    <property type="component" value="Chromosome"/>
</dbReference>
<accession>A0AAU0F2M7</accession>
<evidence type="ECO:0000313" key="1">
    <source>
        <dbReference type="EMBL" id="WOC51002.1"/>
    </source>
</evidence>
<dbReference type="Pfam" id="PF02482">
    <property type="entry name" value="Ribosomal_S30AE"/>
    <property type="match status" value="1"/>
</dbReference>
<evidence type="ECO:0000313" key="2">
    <source>
        <dbReference type="Proteomes" id="UP001432059"/>
    </source>
</evidence>
<dbReference type="InterPro" id="IPR003489">
    <property type="entry name" value="RHF/RaiA"/>
</dbReference>
<gene>
    <name evidence="1" type="ORF">BPO_0355</name>
</gene>
<dbReference type="KEGG" id="bpor:BPO_0355"/>
<dbReference type="SUPFAM" id="SSF69754">
    <property type="entry name" value="Ribosome binding protein Y (YfiA homologue)"/>
    <property type="match status" value="1"/>
</dbReference>
<proteinExistence type="predicted"/>
<dbReference type="Gene3D" id="3.30.160.100">
    <property type="entry name" value="Ribosome hibernation promotion factor-like"/>
    <property type="match status" value="1"/>
</dbReference>
<protein>
    <submittedName>
        <fullName evidence="1">Ribosomal subunit interface protein</fullName>
    </submittedName>
</protein>
<name>A0AAU0F2M7_9FLAO</name>
<dbReference type="AlphaFoldDB" id="A0AAU0F2M7"/>
<dbReference type="EMBL" id="CP136426">
    <property type="protein sequence ID" value="WOC51002.1"/>
    <property type="molecule type" value="Genomic_DNA"/>
</dbReference>
<dbReference type="RefSeq" id="WP_327984686.1">
    <property type="nucleotide sequence ID" value="NZ_CP136426.1"/>
</dbReference>
<dbReference type="InterPro" id="IPR036567">
    <property type="entry name" value="RHF-like"/>
</dbReference>
<keyword evidence="2" id="KW-1185">Reference proteome</keyword>
<organism evidence="1 2">
    <name type="scientific">Bergeyella porcorum</name>
    <dbReference type="NCBI Taxonomy" id="1735111"/>
    <lineage>
        <taxon>Bacteria</taxon>
        <taxon>Pseudomonadati</taxon>
        <taxon>Bacteroidota</taxon>
        <taxon>Flavobacteriia</taxon>
        <taxon>Flavobacteriales</taxon>
        <taxon>Weeksellaceae</taxon>
        <taxon>Bergeyella</taxon>
    </lineage>
</organism>